<accession>A0ACA9LPD7</accession>
<protein>
    <submittedName>
        <fullName evidence="1">10548_t:CDS:1</fullName>
    </submittedName>
</protein>
<comment type="caution">
    <text evidence="1">The sequence shown here is derived from an EMBL/GenBank/DDBJ whole genome shotgun (WGS) entry which is preliminary data.</text>
</comment>
<name>A0ACA9LPD7_9GLOM</name>
<sequence length="190" mass="21383">MSKNHTSIIFLVTLLLLYVPIYVFCTPLLNLQDSESKDSTILLLDHFISVSHKHPPRLPYPIPTPKPKRAYVKFTSPPDVTNGTIVFWETSKNKTLVAGQFSSGFSEGDEKEYTFKVYNETSEIIDLKPDDDTFDKLFKIRPNGSTDFFLFIFETPLVTGKNSVVGNYLVIGRPGSLLGKNIVESLEKCA</sequence>
<evidence type="ECO:0000313" key="1">
    <source>
        <dbReference type="EMBL" id="CAG8536888.1"/>
    </source>
</evidence>
<proteinExistence type="predicted"/>
<organism evidence="1 2">
    <name type="scientific">Scutellospora calospora</name>
    <dbReference type="NCBI Taxonomy" id="85575"/>
    <lineage>
        <taxon>Eukaryota</taxon>
        <taxon>Fungi</taxon>
        <taxon>Fungi incertae sedis</taxon>
        <taxon>Mucoromycota</taxon>
        <taxon>Glomeromycotina</taxon>
        <taxon>Glomeromycetes</taxon>
        <taxon>Diversisporales</taxon>
        <taxon>Gigasporaceae</taxon>
        <taxon>Scutellospora</taxon>
    </lineage>
</organism>
<keyword evidence="2" id="KW-1185">Reference proteome</keyword>
<gene>
    <name evidence="1" type="ORF">SCALOS_LOCUS4682</name>
</gene>
<dbReference type="Proteomes" id="UP000789860">
    <property type="component" value="Unassembled WGS sequence"/>
</dbReference>
<reference evidence="1" key="1">
    <citation type="submission" date="2021-06" db="EMBL/GenBank/DDBJ databases">
        <authorList>
            <person name="Kallberg Y."/>
            <person name="Tangrot J."/>
            <person name="Rosling A."/>
        </authorList>
    </citation>
    <scope>NUCLEOTIDE SEQUENCE</scope>
    <source>
        <strain evidence="1">AU212A</strain>
    </source>
</reference>
<dbReference type="EMBL" id="CAJVPM010006602">
    <property type="protein sequence ID" value="CAG8536888.1"/>
    <property type="molecule type" value="Genomic_DNA"/>
</dbReference>
<evidence type="ECO:0000313" key="2">
    <source>
        <dbReference type="Proteomes" id="UP000789860"/>
    </source>
</evidence>